<proteinExistence type="inferred from homology"/>
<sequence>MTKYRMGNIWAISYDKSVYHEPGCFNPDRSLDPRGPAAPSFGFGRRSRPGVHLAESTLFITITSLLALFNIRPPKDEHGDDIITEIKMKTNALVSYPAGRQVSDYSEV</sequence>
<protein>
    <submittedName>
        <fullName evidence="9">Uncharacterized protein</fullName>
    </submittedName>
</protein>
<organism evidence="9 10">
    <name type="scientific">Rhizoctonia solani</name>
    <dbReference type="NCBI Taxonomy" id="456999"/>
    <lineage>
        <taxon>Eukaryota</taxon>
        <taxon>Fungi</taxon>
        <taxon>Dikarya</taxon>
        <taxon>Basidiomycota</taxon>
        <taxon>Agaricomycotina</taxon>
        <taxon>Agaricomycetes</taxon>
        <taxon>Cantharellales</taxon>
        <taxon>Ceratobasidiaceae</taxon>
        <taxon>Rhizoctonia</taxon>
    </lineage>
</organism>
<dbReference type="InterPro" id="IPR001128">
    <property type="entry name" value="Cyt_P450"/>
</dbReference>
<gene>
    <name evidence="9" type="ORF">RDB_LOCUS121001</name>
</gene>
<evidence type="ECO:0000313" key="9">
    <source>
        <dbReference type="EMBL" id="CAE6506735.1"/>
    </source>
</evidence>
<comment type="caution">
    <text evidence="9">The sequence shown here is derived from an EMBL/GenBank/DDBJ whole genome shotgun (WGS) entry which is preliminary data.</text>
</comment>
<dbReference type="PANTHER" id="PTHR46300:SF7">
    <property type="entry name" value="P450, PUTATIVE (EUROFUNG)-RELATED"/>
    <property type="match status" value="1"/>
</dbReference>
<comment type="similarity">
    <text evidence="3">Belongs to the cytochrome P450 family.</text>
</comment>
<comment type="pathway">
    <text evidence="2">Secondary metabolite biosynthesis.</text>
</comment>
<evidence type="ECO:0000256" key="5">
    <source>
        <dbReference type="ARBA" id="ARBA00022723"/>
    </source>
</evidence>
<keyword evidence="7" id="KW-0408">Iron</keyword>
<evidence type="ECO:0000256" key="2">
    <source>
        <dbReference type="ARBA" id="ARBA00005179"/>
    </source>
</evidence>
<evidence type="ECO:0000256" key="4">
    <source>
        <dbReference type="ARBA" id="ARBA00022617"/>
    </source>
</evidence>
<dbReference type="Pfam" id="PF00067">
    <property type="entry name" value="p450"/>
    <property type="match status" value="1"/>
</dbReference>
<reference evidence="9" key="1">
    <citation type="submission" date="2021-01" db="EMBL/GenBank/DDBJ databases">
        <authorList>
            <person name="Kaushik A."/>
        </authorList>
    </citation>
    <scope>NUCLEOTIDE SEQUENCE</scope>
    <source>
        <strain evidence="9">AG6-10EEA</strain>
    </source>
</reference>
<evidence type="ECO:0000256" key="8">
    <source>
        <dbReference type="ARBA" id="ARBA00023033"/>
    </source>
</evidence>
<accession>A0A8H3HGD5</accession>
<dbReference type="SUPFAM" id="SSF48264">
    <property type="entry name" value="Cytochrome P450"/>
    <property type="match status" value="1"/>
</dbReference>
<dbReference type="AlphaFoldDB" id="A0A8H3HGD5"/>
<dbReference type="GO" id="GO:0016705">
    <property type="term" value="F:oxidoreductase activity, acting on paired donors, with incorporation or reduction of molecular oxygen"/>
    <property type="evidence" value="ECO:0007669"/>
    <property type="project" value="InterPro"/>
</dbReference>
<evidence type="ECO:0000256" key="7">
    <source>
        <dbReference type="ARBA" id="ARBA00023004"/>
    </source>
</evidence>
<dbReference type="GO" id="GO:0020037">
    <property type="term" value="F:heme binding"/>
    <property type="evidence" value="ECO:0007669"/>
    <property type="project" value="InterPro"/>
</dbReference>
<evidence type="ECO:0000256" key="3">
    <source>
        <dbReference type="ARBA" id="ARBA00010617"/>
    </source>
</evidence>
<dbReference type="GO" id="GO:0004497">
    <property type="term" value="F:monooxygenase activity"/>
    <property type="evidence" value="ECO:0007669"/>
    <property type="project" value="UniProtKB-KW"/>
</dbReference>
<dbReference type="PRINTS" id="PR00463">
    <property type="entry name" value="EP450I"/>
</dbReference>
<dbReference type="Proteomes" id="UP000663853">
    <property type="component" value="Unassembled WGS sequence"/>
</dbReference>
<comment type="cofactor">
    <cofactor evidence="1">
        <name>heme</name>
        <dbReference type="ChEBI" id="CHEBI:30413"/>
    </cofactor>
</comment>
<keyword evidence="4" id="KW-0349">Heme</keyword>
<keyword evidence="8" id="KW-0503">Monooxygenase</keyword>
<evidence type="ECO:0000256" key="1">
    <source>
        <dbReference type="ARBA" id="ARBA00001971"/>
    </source>
</evidence>
<keyword evidence="5" id="KW-0479">Metal-binding</keyword>
<dbReference type="InterPro" id="IPR036396">
    <property type="entry name" value="Cyt_P450_sf"/>
</dbReference>
<evidence type="ECO:0000256" key="6">
    <source>
        <dbReference type="ARBA" id="ARBA00023002"/>
    </source>
</evidence>
<dbReference type="GO" id="GO:0005506">
    <property type="term" value="F:iron ion binding"/>
    <property type="evidence" value="ECO:0007669"/>
    <property type="project" value="InterPro"/>
</dbReference>
<dbReference type="InterPro" id="IPR050364">
    <property type="entry name" value="Cytochrome_P450_fung"/>
</dbReference>
<dbReference type="EMBL" id="CAJMXA010003608">
    <property type="protein sequence ID" value="CAE6506735.1"/>
    <property type="molecule type" value="Genomic_DNA"/>
</dbReference>
<evidence type="ECO:0000313" key="10">
    <source>
        <dbReference type="Proteomes" id="UP000663853"/>
    </source>
</evidence>
<keyword evidence="6" id="KW-0560">Oxidoreductase</keyword>
<dbReference type="InterPro" id="IPR002401">
    <property type="entry name" value="Cyt_P450_E_grp-I"/>
</dbReference>
<name>A0A8H3HGD5_9AGAM</name>
<dbReference type="PANTHER" id="PTHR46300">
    <property type="entry name" value="P450, PUTATIVE (EUROFUNG)-RELATED-RELATED"/>
    <property type="match status" value="1"/>
</dbReference>
<dbReference type="Gene3D" id="1.10.630.10">
    <property type="entry name" value="Cytochrome P450"/>
    <property type="match status" value="1"/>
</dbReference>